<dbReference type="eggNOG" id="COG3054">
    <property type="taxonomic scope" value="Bacteria"/>
</dbReference>
<name>A0A017T449_9BACT</name>
<dbReference type="Pfam" id="PF09695">
    <property type="entry name" value="YtfJ_HI0045"/>
    <property type="match status" value="1"/>
</dbReference>
<dbReference type="InterPro" id="IPR036249">
    <property type="entry name" value="Thioredoxin-like_sf"/>
</dbReference>
<dbReference type="AlphaFoldDB" id="A0A017T449"/>
<comment type="caution">
    <text evidence="1">The sequence shown here is derived from an EMBL/GenBank/DDBJ whole genome shotgun (WGS) entry which is preliminary data.</text>
</comment>
<dbReference type="Gene3D" id="3.40.30.10">
    <property type="entry name" value="Glutaredoxin"/>
    <property type="match status" value="1"/>
</dbReference>
<keyword evidence="2" id="KW-1185">Reference proteome</keyword>
<dbReference type="Proteomes" id="UP000019678">
    <property type="component" value="Unassembled WGS sequence"/>
</dbReference>
<organism evidence="1 2">
    <name type="scientific">Chondromyces apiculatus DSM 436</name>
    <dbReference type="NCBI Taxonomy" id="1192034"/>
    <lineage>
        <taxon>Bacteria</taxon>
        <taxon>Pseudomonadati</taxon>
        <taxon>Myxococcota</taxon>
        <taxon>Polyangia</taxon>
        <taxon>Polyangiales</taxon>
        <taxon>Polyangiaceae</taxon>
        <taxon>Chondromyces</taxon>
    </lineage>
</organism>
<proteinExistence type="predicted"/>
<evidence type="ECO:0008006" key="3">
    <source>
        <dbReference type="Google" id="ProtNLM"/>
    </source>
</evidence>
<dbReference type="InterPro" id="IPR006513">
    <property type="entry name" value="YtfJ_HI0045"/>
</dbReference>
<reference evidence="1 2" key="1">
    <citation type="submission" date="2013-05" db="EMBL/GenBank/DDBJ databases">
        <title>Genome assembly of Chondromyces apiculatus DSM 436.</title>
        <authorList>
            <person name="Sharma G."/>
            <person name="Khatri I."/>
            <person name="Kaur C."/>
            <person name="Mayilraj S."/>
            <person name="Subramanian S."/>
        </authorList>
    </citation>
    <scope>NUCLEOTIDE SEQUENCE [LARGE SCALE GENOMIC DNA]</scope>
    <source>
        <strain evidence="1 2">DSM 436</strain>
    </source>
</reference>
<accession>A0A017T449</accession>
<dbReference type="OrthoDB" id="5381758at2"/>
<protein>
    <recommendedName>
        <fullName evidence="3">Thioredoxin domain-containing protein</fullName>
    </recommendedName>
</protein>
<sequence length="191" mass="20440">MNMASSSPPRSSRSLSRLVAGGALVAATGVQGVALGLPAEGEKAPNARVEDADGRALEMKSLQGKPIIIMYEDKESSSQNKAFKDELGKLAKGDRYKKTVALAAIADVSGYNFWPAKGFVKDAIREESVKAGTTIYCDWDGSFRKKYRLRAGVSSVLLVSRAGEVLFAAEGTLSAERRGQIIELLKSEIAK</sequence>
<dbReference type="EMBL" id="ASRX01000042">
    <property type="protein sequence ID" value="EYF03782.1"/>
    <property type="molecule type" value="Genomic_DNA"/>
</dbReference>
<evidence type="ECO:0000313" key="2">
    <source>
        <dbReference type="Proteomes" id="UP000019678"/>
    </source>
</evidence>
<evidence type="ECO:0000313" key="1">
    <source>
        <dbReference type="EMBL" id="EYF03782.1"/>
    </source>
</evidence>
<dbReference type="SUPFAM" id="SSF52833">
    <property type="entry name" value="Thioredoxin-like"/>
    <property type="match status" value="1"/>
</dbReference>
<gene>
    <name evidence="1" type="ORF">CAP_5212</name>
</gene>